<sequence length="23" mass="2481">MSFGVGCVGTSEKRNPNNNKPED</sequence>
<proteinExistence type="predicted"/>
<dbReference type="EMBL" id="FR854076">
    <property type="protein sequence ID" value="CCA82235.1"/>
    <property type="molecule type" value="Genomic_DNA"/>
</dbReference>
<gene>
    <name evidence="2" type="ORF">BDB_30052</name>
</gene>
<evidence type="ECO:0000313" key="2">
    <source>
        <dbReference type="EMBL" id="CCA82235.1"/>
    </source>
</evidence>
<evidence type="ECO:0000256" key="1">
    <source>
        <dbReference type="SAM" id="MobiDB-lite"/>
    </source>
</evidence>
<reference evidence="2" key="2">
    <citation type="submission" date="2011-04" db="EMBL/GenBank/DDBJ databases">
        <authorList>
            <person name="Genoscope - CEA"/>
        </authorList>
    </citation>
    <scope>NUCLEOTIDE SEQUENCE</scope>
    <source>
        <strain evidence="2">R229</strain>
    </source>
</reference>
<protein>
    <submittedName>
        <fullName evidence="2">Uncharacterized protein</fullName>
    </submittedName>
</protein>
<accession>G2ZT72</accession>
<feature type="region of interest" description="Disordered" evidence="1">
    <location>
        <begin position="1"/>
        <end position="23"/>
    </location>
</feature>
<organism evidence="2">
    <name type="scientific">blood disease bacterium R229</name>
    <dbReference type="NCBI Taxonomy" id="741978"/>
    <lineage>
        <taxon>Bacteria</taxon>
        <taxon>Pseudomonadati</taxon>
        <taxon>Pseudomonadota</taxon>
        <taxon>Betaproteobacteria</taxon>
        <taxon>Burkholderiales</taxon>
        <taxon>Burkholderiaceae</taxon>
        <taxon>Ralstonia</taxon>
        <taxon>Ralstonia solanacearum species complex</taxon>
    </lineage>
</organism>
<feature type="compositionally biased region" description="Basic and acidic residues" evidence="1">
    <location>
        <begin position="11"/>
        <end position="23"/>
    </location>
</feature>
<reference evidence="2" key="1">
    <citation type="journal article" date="2011" name="PLoS ONE">
        <title>Ralstonia syzygii, the Blood Disease Bacterium and some Asian R. solanacearum strains form a single genomic species despite divergent lifestyles.</title>
        <authorList>
            <person name="Remenant B."/>
            <person name="de Cambiaire J.C."/>
            <person name="Cellier G."/>
            <person name="Jacobs J.M."/>
            <person name="Mangenot S."/>
            <person name="Barbe V."/>
            <person name="Lajus A."/>
            <person name="Vallenet D."/>
            <person name="Medigue C."/>
            <person name="Fegan M."/>
            <person name="Allen C."/>
            <person name="Prior P."/>
        </authorList>
    </citation>
    <scope>NUCLEOTIDE SEQUENCE</scope>
    <source>
        <strain evidence="2">R229</strain>
    </source>
</reference>
<dbReference type="AlphaFoldDB" id="G2ZT72"/>
<name>G2ZT72_9RALS</name>